<protein>
    <recommendedName>
        <fullName evidence="3">Transposase DDE domain-containing protein</fullName>
    </recommendedName>
</protein>
<evidence type="ECO:0000313" key="1">
    <source>
        <dbReference type="EMBL" id="SCB55419.1"/>
    </source>
</evidence>
<dbReference type="PANTHER" id="PTHR37319:SF1">
    <property type="entry name" value="TRANSPOSASE TN5 DIMERISATION DOMAIN-CONTAINING PROTEIN"/>
    <property type="match status" value="1"/>
</dbReference>
<proteinExistence type="predicted"/>
<name>A0A1C3XT37_9BRAD</name>
<dbReference type="InterPro" id="IPR047768">
    <property type="entry name" value="Tn5p-like"/>
</dbReference>
<evidence type="ECO:0008006" key="3">
    <source>
        <dbReference type="Google" id="ProtNLM"/>
    </source>
</evidence>
<sequence>MCFFFLFFVAPLSSAWITVKVKAGYRARDERVAPKNRKKIEWKLITDLPFGSRTDAIEKLEWYALRSKIEVFHKILKPGCKAEESKLRPPRLTSLISLFGS</sequence>
<keyword evidence="2" id="KW-1185">Reference proteome</keyword>
<dbReference type="Gene3D" id="3.90.350.10">
    <property type="entry name" value="Transposase Inhibitor Protein From Tn5, Chain A, domain 1"/>
    <property type="match status" value="1"/>
</dbReference>
<reference evidence="2" key="1">
    <citation type="submission" date="2016-08" db="EMBL/GenBank/DDBJ databases">
        <authorList>
            <person name="Varghese N."/>
            <person name="Submissions Spin"/>
        </authorList>
    </citation>
    <scope>NUCLEOTIDE SEQUENCE [LARGE SCALE GENOMIC DNA]</scope>
    <source>
        <strain evidence="2">ERR11</strain>
    </source>
</reference>
<dbReference type="EMBL" id="FMAI01000041">
    <property type="protein sequence ID" value="SCB55419.1"/>
    <property type="molecule type" value="Genomic_DNA"/>
</dbReference>
<evidence type="ECO:0000313" key="2">
    <source>
        <dbReference type="Proteomes" id="UP000199184"/>
    </source>
</evidence>
<dbReference type="Proteomes" id="UP000199184">
    <property type="component" value="Unassembled WGS sequence"/>
</dbReference>
<organism evidence="1 2">
    <name type="scientific">Bradyrhizobium shewense</name>
    <dbReference type="NCBI Taxonomy" id="1761772"/>
    <lineage>
        <taxon>Bacteria</taxon>
        <taxon>Pseudomonadati</taxon>
        <taxon>Pseudomonadota</taxon>
        <taxon>Alphaproteobacteria</taxon>
        <taxon>Hyphomicrobiales</taxon>
        <taxon>Nitrobacteraceae</taxon>
        <taxon>Bradyrhizobium</taxon>
    </lineage>
</organism>
<dbReference type="PANTHER" id="PTHR37319">
    <property type="entry name" value="TRANSPOSASE"/>
    <property type="match status" value="1"/>
</dbReference>
<gene>
    <name evidence="1" type="ORF">GA0061098_10411</name>
</gene>
<dbReference type="SUPFAM" id="SSF53098">
    <property type="entry name" value="Ribonuclease H-like"/>
    <property type="match status" value="1"/>
</dbReference>
<dbReference type="AlphaFoldDB" id="A0A1C3XT37"/>
<dbReference type="InterPro" id="IPR012337">
    <property type="entry name" value="RNaseH-like_sf"/>
</dbReference>
<accession>A0A1C3XT37</accession>